<dbReference type="Pfam" id="PF13308">
    <property type="entry name" value="YARHG"/>
    <property type="match status" value="1"/>
</dbReference>
<proteinExistence type="predicted"/>
<dbReference type="AlphaFoldDB" id="A0A1H9GNX4"/>
<keyword evidence="1" id="KW-0732">Signal</keyword>
<keyword evidence="4" id="KW-1185">Reference proteome</keyword>
<feature type="chain" id="PRO_5010242157" evidence="1">
    <location>
        <begin position="21"/>
        <end position="360"/>
    </location>
</feature>
<feature type="signal peptide" evidence="1">
    <location>
        <begin position="1"/>
        <end position="20"/>
    </location>
</feature>
<feature type="domain" description="YARHG" evidence="2">
    <location>
        <begin position="265"/>
        <end position="347"/>
    </location>
</feature>
<organism evidence="3 4">
    <name type="scientific">Treponema bryantii</name>
    <dbReference type="NCBI Taxonomy" id="163"/>
    <lineage>
        <taxon>Bacteria</taxon>
        <taxon>Pseudomonadati</taxon>
        <taxon>Spirochaetota</taxon>
        <taxon>Spirochaetia</taxon>
        <taxon>Spirochaetales</taxon>
        <taxon>Treponemataceae</taxon>
        <taxon>Treponema</taxon>
    </lineage>
</organism>
<evidence type="ECO:0000313" key="3">
    <source>
        <dbReference type="EMBL" id="SEQ51648.1"/>
    </source>
</evidence>
<gene>
    <name evidence="3" type="ORF">SAMN04487977_10575</name>
</gene>
<dbReference type="Gene3D" id="1.20.58.1690">
    <property type="match status" value="1"/>
</dbReference>
<dbReference type="InterPro" id="IPR038434">
    <property type="entry name" value="YARHG_sf"/>
</dbReference>
<reference evidence="3 4" key="1">
    <citation type="submission" date="2016-10" db="EMBL/GenBank/DDBJ databases">
        <authorList>
            <person name="de Groot N.N."/>
        </authorList>
    </citation>
    <scope>NUCLEOTIDE SEQUENCE [LARGE SCALE GENOMIC DNA]</scope>
    <source>
        <strain evidence="3 4">B25</strain>
    </source>
</reference>
<dbReference type="OrthoDB" id="359072at2"/>
<name>A0A1H9GNX4_9SPIR</name>
<protein>
    <submittedName>
        <fullName evidence="3">YARHG domain-containing protein</fullName>
    </submittedName>
</protein>
<evidence type="ECO:0000256" key="1">
    <source>
        <dbReference type="SAM" id="SignalP"/>
    </source>
</evidence>
<dbReference type="SMART" id="SM01324">
    <property type="entry name" value="YARHG"/>
    <property type="match status" value="1"/>
</dbReference>
<evidence type="ECO:0000313" key="4">
    <source>
        <dbReference type="Proteomes" id="UP000182360"/>
    </source>
</evidence>
<dbReference type="EMBL" id="FOFU01000005">
    <property type="protein sequence ID" value="SEQ51648.1"/>
    <property type="molecule type" value="Genomic_DNA"/>
</dbReference>
<dbReference type="InterPro" id="IPR025582">
    <property type="entry name" value="YARHG_dom"/>
</dbReference>
<accession>A0A1H9GNX4</accession>
<dbReference type="Proteomes" id="UP000182360">
    <property type="component" value="Unassembled WGS sequence"/>
</dbReference>
<dbReference type="RefSeq" id="WP_074643756.1">
    <property type="nucleotide sequence ID" value="NZ_FOFU01000005.1"/>
</dbReference>
<evidence type="ECO:0000259" key="2">
    <source>
        <dbReference type="SMART" id="SM01324"/>
    </source>
</evidence>
<sequence>MKRKSFIFLILLAIGSFCFAQGHSTPCNLIYPDDFCKDSFILQKKTINISQGSKEDFKSEVILDVVNVKESTVSTFVYISFYGPTSWDLEEDCISVYINDKLVKTVKDIYQDGDKYLFEMTVPSGYFKIKYVIEHSGREISGQHYCEISNYFIKNWNVSDSYSEEMFISLYNDIITFDRTNAKLIGKGKREGNSYFLKSGSIYYSTEGRDSYNTIWCINFFNGCGGGSGAPTLPSIYNRDKKVSSATEYIYQFITAAKIVSEELKHDWLHEHYEDLLEYIKKSSKEELRLFRNAFYAKNGYIFNDSTLNDFFNTSITYWPDDSVTQSSIKMSNEEKILIEMIQAAERGESPEAVFDKYKQ</sequence>